<dbReference type="AlphaFoldDB" id="A0A367FA84"/>
<organism evidence="2 3">
    <name type="scientific">Sphaerisporangium album</name>
    <dbReference type="NCBI Taxonomy" id="509200"/>
    <lineage>
        <taxon>Bacteria</taxon>
        <taxon>Bacillati</taxon>
        <taxon>Actinomycetota</taxon>
        <taxon>Actinomycetes</taxon>
        <taxon>Streptosporangiales</taxon>
        <taxon>Streptosporangiaceae</taxon>
        <taxon>Sphaerisporangium</taxon>
    </lineage>
</organism>
<dbReference type="PROSITE" id="PS51186">
    <property type="entry name" value="GNAT"/>
    <property type="match status" value="1"/>
</dbReference>
<evidence type="ECO:0000313" key="2">
    <source>
        <dbReference type="EMBL" id="RCG26839.1"/>
    </source>
</evidence>
<proteinExistence type="predicted"/>
<dbReference type="GO" id="GO:0016747">
    <property type="term" value="F:acyltransferase activity, transferring groups other than amino-acyl groups"/>
    <property type="evidence" value="ECO:0007669"/>
    <property type="project" value="InterPro"/>
</dbReference>
<keyword evidence="3" id="KW-1185">Reference proteome</keyword>
<dbReference type="Pfam" id="PF13302">
    <property type="entry name" value="Acetyltransf_3"/>
    <property type="match status" value="1"/>
</dbReference>
<keyword evidence="2" id="KW-0808">Transferase</keyword>
<feature type="domain" description="N-acetyltransferase" evidence="1">
    <location>
        <begin position="7"/>
        <end position="176"/>
    </location>
</feature>
<accession>A0A367FA84</accession>
<dbReference type="Proteomes" id="UP000253094">
    <property type="component" value="Unassembled WGS sequence"/>
</dbReference>
<protein>
    <submittedName>
        <fullName evidence="2">N-acetyltransferase</fullName>
    </submittedName>
</protein>
<name>A0A367FA84_9ACTN</name>
<reference evidence="2 3" key="1">
    <citation type="submission" date="2018-06" db="EMBL/GenBank/DDBJ databases">
        <title>Sphaerisporangium craniellae sp. nov., isolated from a marine sponge in the South China Sea.</title>
        <authorList>
            <person name="Li L."/>
        </authorList>
    </citation>
    <scope>NUCLEOTIDE SEQUENCE [LARGE SCALE GENOMIC DNA]</scope>
    <source>
        <strain evidence="2 3">CCTCC AA 208026</strain>
    </source>
</reference>
<gene>
    <name evidence="2" type="ORF">DQ384_28545</name>
</gene>
<dbReference type="InterPro" id="IPR016181">
    <property type="entry name" value="Acyl_CoA_acyltransferase"/>
</dbReference>
<evidence type="ECO:0000313" key="3">
    <source>
        <dbReference type="Proteomes" id="UP000253094"/>
    </source>
</evidence>
<dbReference type="Gene3D" id="3.40.630.30">
    <property type="match status" value="1"/>
</dbReference>
<comment type="caution">
    <text evidence="2">The sequence shown here is derived from an EMBL/GenBank/DDBJ whole genome shotgun (WGS) entry which is preliminary data.</text>
</comment>
<dbReference type="PANTHER" id="PTHR43792">
    <property type="entry name" value="GNAT FAMILY, PUTATIVE (AFU_ORTHOLOGUE AFUA_3G00765)-RELATED-RELATED"/>
    <property type="match status" value="1"/>
</dbReference>
<dbReference type="SUPFAM" id="SSF55729">
    <property type="entry name" value="Acyl-CoA N-acyltransferases (Nat)"/>
    <property type="match status" value="1"/>
</dbReference>
<dbReference type="InterPro" id="IPR051531">
    <property type="entry name" value="N-acetyltransferase"/>
</dbReference>
<dbReference type="OrthoDB" id="3533156at2"/>
<sequence>MLETGRLILRQWREEDLRPFAEMNADPEVMEHFPAPLTRAESDALAERARARLEEHGFGLWAVEVRETGEFAGFTGLVWQRFEAPFTPAVEVGWRLRRASWGRGYATEAAGAALDHGFGSAGLTGVISMTAVTNLRSQAVMRRLGMTRDPAEDFDHPGIPPGGHLRPHVLYRLRAADWPRRRAAAPARGLTGRPA</sequence>
<dbReference type="RefSeq" id="WP_114031968.1">
    <property type="nucleotide sequence ID" value="NZ_QOIL01000018.1"/>
</dbReference>
<dbReference type="EMBL" id="QOIL01000018">
    <property type="protein sequence ID" value="RCG26839.1"/>
    <property type="molecule type" value="Genomic_DNA"/>
</dbReference>
<evidence type="ECO:0000259" key="1">
    <source>
        <dbReference type="PROSITE" id="PS51186"/>
    </source>
</evidence>
<dbReference type="InterPro" id="IPR000182">
    <property type="entry name" value="GNAT_dom"/>
</dbReference>
<dbReference type="PANTHER" id="PTHR43792:SF1">
    <property type="entry name" value="N-ACETYLTRANSFERASE DOMAIN-CONTAINING PROTEIN"/>
    <property type="match status" value="1"/>
</dbReference>